<feature type="transmembrane region" description="Helical" evidence="1">
    <location>
        <begin position="49"/>
        <end position="71"/>
    </location>
</feature>
<feature type="transmembrane region" description="Helical" evidence="1">
    <location>
        <begin position="77"/>
        <end position="99"/>
    </location>
</feature>
<dbReference type="AlphaFoldDB" id="A0A1Y3AVT9"/>
<keyword evidence="1" id="KW-0812">Transmembrane</keyword>
<organism evidence="2 3">
    <name type="scientific">Euroglyphus maynei</name>
    <name type="common">Mayne's house dust mite</name>
    <dbReference type="NCBI Taxonomy" id="6958"/>
    <lineage>
        <taxon>Eukaryota</taxon>
        <taxon>Metazoa</taxon>
        <taxon>Ecdysozoa</taxon>
        <taxon>Arthropoda</taxon>
        <taxon>Chelicerata</taxon>
        <taxon>Arachnida</taxon>
        <taxon>Acari</taxon>
        <taxon>Acariformes</taxon>
        <taxon>Sarcoptiformes</taxon>
        <taxon>Astigmata</taxon>
        <taxon>Psoroptidia</taxon>
        <taxon>Analgoidea</taxon>
        <taxon>Pyroglyphidae</taxon>
        <taxon>Pyroglyphinae</taxon>
        <taxon>Euroglyphus</taxon>
    </lineage>
</organism>
<accession>A0A1Y3AVT9</accession>
<protein>
    <submittedName>
        <fullName evidence="2">Uncharacterized protein</fullName>
    </submittedName>
</protein>
<sequence>MYQFQNILYNSNEQNKGKQWTRFRLNRLIEDYINIQKEIAASDKQLRRYLNILFIGFDLLITYLTCLIFLVHLDIDFLLVYGMIYAAHIGLLSVLIFNCSKMVHSNRKFLKSNQKCLRYLKAQNVLSGKYFYKVKRFYFKFLSLLISNNYNS</sequence>
<name>A0A1Y3AVT9_EURMA</name>
<evidence type="ECO:0000313" key="3">
    <source>
        <dbReference type="Proteomes" id="UP000194236"/>
    </source>
</evidence>
<keyword evidence="3" id="KW-1185">Reference proteome</keyword>
<keyword evidence="1" id="KW-1133">Transmembrane helix</keyword>
<reference evidence="2 3" key="1">
    <citation type="submission" date="2017-03" db="EMBL/GenBank/DDBJ databases">
        <title>Genome Survey of Euroglyphus maynei.</title>
        <authorList>
            <person name="Arlian L.G."/>
            <person name="Morgan M.S."/>
            <person name="Rider S.D."/>
        </authorList>
    </citation>
    <scope>NUCLEOTIDE SEQUENCE [LARGE SCALE GENOMIC DNA]</scope>
    <source>
        <strain evidence="2">Arlian Lab</strain>
        <tissue evidence="2">Whole body</tissue>
    </source>
</reference>
<evidence type="ECO:0000256" key="1">
    <source>
        <dbReference type="SAM" id="Phobius"/>
    </source>
</evidence>
<evidence type="ECO:0000313" key="2">
    <source>
        <dbReference type="EMBL" id="OTF71265.1"/>
    </source>
</evidence>
<dbReference type="Proteomes" id="UP000194236">
    <property type="component" value="Unassembled WGS sequence"/>
</dbReference>
<gene>
    <name evidence="2" type="ORF">BLA29_003923</name>
</gene>
<proteinExistence type="predicted"/>
<comment type="caution">
    <text evidence="2">The sequence shown here is derived from an EMBL/GenBank/DDBJ whole genome shotgun (WGS) entry which is preliminary data.</text>
</comment>
<keyword evidence="1" id="KW-0472">Membrane</keyword>
<dbReference type="EMBL" id="MUJZ01061860">
    <property type="protein sequence ID" value="OTF71265.1"/>
    <property type="molecule type" value="Genomic_DNA"/>
</dbReference>
<dbReference type="OrthoDB" id="10545380at2759"/>